<proteinExistence type="predicted"/>
<sequence>MGTVRDHRRQGYMLITVFGRRGSGKTTMIRHMIPLQKRPVVVIDILGNFQNDDYPHVTTHSHIEALSEIKSYVHEPKKHPGIIVVFDSNMDRCVDYLSSALWKINGGTLVIDEADAISIPESPCFDEAIRYGRNHGINLITGCRRPAELSKNITAGSDLALCLTTHEPRDIEYYCDFLGDDLAAQLPTLKPHHGVYRDFINKRSGTFRSDASGKMHVITKVSRQPKAKQLELVKETQISCGNDEDIDTDVV</sequence>
<dbReference type="SUPFAM" id="SSF52540">
    <property type="entry name" value="P-loop containing nucleoside triphosphate hydrolases"/>
    <property type="match status" value="1"/>
</dbReference>
<gene>
    <name evidence="2" type="ORF">C5B42_04435</name>
</gene>
<name>A0A317JNG0_9BACT</name>
<dbReference type="InterPro" id="IPR049945">
    <property type="entry name" value="AAA_22"/>
</dbReference>
<dbReference type="InterPro" id="IPR027417">
    <property type="entry name" value="P-loop_NTPase"/>
</dbReference>
<evidence type="ECO:0000313" key="2">
    <source>
        <dbReference type="EMBL" id="PWU22990.1"/>
    </source>
</evidence>
<reference evidence="2 3" key="1">
    <citation type="submission" date="2018-02" db="EMBL/GenBank/DDBJ databases">
        <title>Genomic Reconstructions from Amazon Rainforest and Pasture Soil Reveal Novel Insights into the Physiology of Candidate Phyla in Tropical Sites.</title>
        <authorList>
            <person name="Kroeger M.E."/>
            <person name="Delmont T."/>
            <person name="Eren A.M."/>
            <person name="Guo J."/>
            <person name="Meyer K.M."/>
            <person name="Khan K."/>
            <person name="Rodrigues J.L.M."/>
            <person name="Bohannan B.J.M."/>
            <person name="Tringe S."/>
            <person name="Borges C.D."/>
            <person name="Tiedje J."/>
            <person name="Tsai S.M."/>
            <person name="Nusslein K."/>
        </authorList>
    </citation>
    <scope>NUCLEOTIDE SEQUENCE [LARGE SCALE GENOMIC DNA]</scope>
    <source>
        <strain evidence="2">Amazon FNV 2010 28 9</strain>
    </source>
</reference>
<organism evidence="2 3">
    <name type="scientific">Candidatus Cerribacteria bacterium 'Amazon FNV 2010 28 9'</name>
    <dbReference type="NCBI Taxonomy" id="2081795"/>
    <lineage>
        <taxon>Bacteria</taxon>
        <taxon>Candidatus Cerribacteria</taxon>
    </lineage>
</organism>
<dbReference type="Gene3D" id="3.40.50.300">
    <property type="entry name" value="P-loop containing nucleotide triphosphate hydrolases"/>
    <property type="match status" value="1"/>
</dbReference>
<accession>A0A317JNG0</accession>
<dbReference type="GO" id="GO:0016887">
    <property type="term" value="F:ATP hydrolysis activity"/>
    <property type="evidence" value="ECO:0007669"/>
    <property type="project" value="InterPro"/>
</dbReference>
<protein>
    <recommendedName>
        <fullName evidence="1">ORC1/DEAH AAA+ ATPase domain-containing protein</fullName>
    </recommendedName>
</protein>
<evidence type="ECO:0000313" key="3">
    <source>
        <dbReference type="Proteomes" id="UP000246104"/>
    </source>
</evidence>
<dbReference type="AlphaFoldDB" id="A0A317JNG0"/>
<dbReference type="EMBL" id="PSRQ01000049">
    <property type="protein sequence ID" value="PWU22990.1"/>
    <property type="molecule type" value="Genomic_DNA"/>
</dbReference>
<dbReference type="Pfam" id="PF13401">
    <property type="entry name" value="AAA_22"/>
    <property type="match status" value="1"/>
</dbReference>
<comment type="caution">
    <text evidence="2">The sequence shown here is derived from an EMBL/GenBank/DDBJ whole genome shotgun (WGS) entry which is preliminary data.</text>
</comment>
<evidence type="ECO:0000259" key="1">
    <source>
        <dbReference type="Pfam" id="PF13401"/>
    </source>
</evidence>
<dbReference type="Proteomes" id="UP000246104">
    <property type="component" value="Unassembled WGS sequence"/>
</dbReference>
<feature type="domain" description="ORC1/DEAH AAA+ ATPase" evidence="1">
    <location>
        <begin position="10"/>
        <end position="128"/>
    </location>
</feature>